<feature type="compositionally biased region" description="Basic and acidic residues" evidence="10">
    <location>
        <begin position="263"/>
        <end position="285"/>
    </location>
</feature>
<dbReference type="SMART" id="SM00721">
    <property type="entry name" value="BAR"/>
    <property type="match status" value="1"/>
</dbReference>
<dbReference type="SUPFAM" id="SSF48065">
    <property type="entry name" value="DBL homology domain (DH-domain)"/>
    <property type="match status" value="1"/>
</dbReference>
<dbReference type="PROSITE" id="PS50002">
    <property type="entry name" value="SH3"/>
    <property type="match status" value="6"/>
</dbReference>
<feature type="compositionally biased region" description="Basic and acidic residues" evidence="10">
    <location>
        <begin position="234"/>
        <end position="252"/>
    </location>
</feature>
<dbReference type="Gene3D" id="1.20.1270.60">
    <property type="entry name" value="Arfaptin homology (AH) domain/BAR domain"/>
    <property type="match status" value="1"/>
</dbReference>
<feature type="domain" description="SH3" evidence="11">
    <location>
        <begin position="1499"/>
        <end position="1561"/>
    </location>
</feature>
<feature type="compositionally biased region" description="Basic and acidic residues" evidence="10">
    <location>
        <begin position="813"/>
        <end position="835"/>
    </location>
</feature>
<sequence length="1561" mass="174456">MSGQSGGFVKAIFNFDTSEPGEISLCENDIVQVLHAIDDNWLYGNLYGQCGNFPANFVEPLTLPTVNDLQKLFVGTKDFPAEVDGDLGFLRGDIIIGLEPVDENWWNGTLDNKTGIFPITHVFELEEEASVPEAVAPSEQVAPPSVCSDTKVIATVRATMDLTAQLDDELGFHTGDVIAVVEIIDSDFGIGQLNDKTGSFPLAFVELVSGNLHLETAKKGEDATQSKFEWWKNESKTKTENTSEKVEEKLDDIQNTDLQSPKTESEIKQPEVCSEKSSQKSDFKQTHKRNHSYNQINTSSYDVIISAYGKAKYPFVAENDNELSFLGDDIVLLTRHIDDEWMEGELDGRRGIFPTSYIDIIVDCMDANEAPNDAVNKSKPVDVATEEIEVYGRVLYDFHAESSNELELSEGDTVTVLRKIDEDWIEVRHDDGRVGCCPVVYVELITTTLSPDLPPMPPVPSLPSPVMPTSESNLVSDQQGVLPKPIDSTQTAPSPTTKPKPPTKPKPQLKPKPVRQTSKENSPKSPGFAPAESPANVAKSKPPVPPMPKTKVFQKRPLADASLDDIVQQELKMAQGGASVPRSTSVPNNMVNNVKKDEDSFINSGMVPSKEKRASLVEYPACMPQSIGQSMFYTDVPVVKPAPSVKRRPPPRPSGPRPPPAPSRSILVPEKAAQSTVPVPRRAAPPRPTQVRSGKPIPAQRQKRPPGSDLMNFSPVKDFNPEPVVQENLQVIQDLEKRVVEIEADLEQCTVEQRGLEQTLSEVEEEGERGEVQEKWEFYEANRRGLNEELTQLKENLQELQPQQSQAQVDTARLAEEQQRQAEMEQQRAAEEERQRVKLREKHRATREKVIEEILKTEADFLSSLTLCLHTFFSPDAPKCPSVDLETLFCNMDQIIELSQCLLTSLEGATSGKSFDEQIIGLTFVEMKDDMKKAYSLYCCNHEEALSLLDKYDKNEEVQEYFGRMLELMKPQKTFFDLGAILIKPVQRILKYPLLLNELYKSTETEHPDNKHLVTAINMMTEVAGTINELKHRKDLVLKYRKDADSKLSDKIARLSMHSAMKKFYRVTQKMVGVQKIDENFIREEKKFKDISTAVRLFVHDLSLYLEQLQDSVACAETVANDLSDYYAEKSTQPEVEQFCEVHNQIATCLFQTFRAEVDLEVMQPLNRLLLMFQGPMKVIKKRHDKELDFNKMSSRVGNLKDTEQLKSMNEELQQARRTYEALNAQLLDELPQLYVLTLDVLKECVARFVHSQKNFFDKSLQLVEQLLSLSFVLCASDVNIVEDFSVAHISVIESLSSLSFLPKTFSPQSDEKKPSKGRKSLDSKGPVDTDPGLQTESRRVLVTQSYSPGQLFTVVSDFQGQQPMDVPAPSGTVVGVIKEGDPMGNKDRWFIDTGAAKGFIPKKFLSPLKETSSADGAASPLTPDLMTVGDTSFDLSPLAFEACDDSLDSTLSVPLYEGATAAPHSPRSPTVAAPIDEKPYGDDLTQEVCTESGDNAEEDAQYYRAVYDFEARCPIEVTLRNGMLVRVIESHDLDGNSEWWLVETEDGCQGYAPANYLYKA</sequence>
<feature type="compositionally biased region" description="Basic and acidic residues" evidence="10">
    <location>
        <begin position="1310"/>
        <end position="1328"/>
    </location>
</feature>
<feature type="compositionally biased region" description="Polar residues" evidence="10">
    <location>
        <begin position="253"/>
        <end position="262"/>
    </location>
</feature>
<dbReference type="Proteomes" id="UP001209878">
    <property type="component" value="Unassembled WGS sequence"/>
</dbReference>
<evidence type="ECO:0000313" key="15">
    <source>
        <dbReference type="Proteomes" id="UP001209878"/>
    </source>
</evidence>
<dbReference type="GO" id="GO:0070161">
    <property type="term" value="C:anchoring junction"/>
    <property type="evidence" value="ECO:0007669"/>
    <property type="project" value="UniProtKB-SubCell"/>
</dbReference>
<dbReference type="EMBL" id="JAODUO010000013">
    <property type="protein sequence ID" value="KAK2193388.1"/>
    <property type="molecule type" value="Genomic_DNA"/>
</dbReference>
<dbReference type="CDD" id="cd00160">
    <property type="entry name" value="RhoGEF"/>
    <property type="match status" value="1"/>
</dbReference>
<feature type="compositionally biased region" description="Basic residues" evidence="10">
    <location>
        <begin position="501"/>
        <end position="513"/>
    </location>
</feature>
<evidence type="ECO:0000256" key="2">
    <source>
        <dbReference type="ARBA" id="ARBA00004348"/>
    </source>
</evidence>
<dbReference type="PRINTS" id="PR00499">
    <property type="entry name" value="P67PHOX"/>
</dbReference>
<dbReference type="InterPro" id="IPR035899">
    <property type="entry name" value="DBL_dom_sf"/>
</dbReference>
<evidence type="ECO:0000256" key="9">
    <source>
        <dbReference type="SAM" id="Coils"/>
    </source>
</evidence>
<dbReference type="GO" id="GO:0035556">
    <property type="term" value="P:intracellular signal transduction"/>
    <property type="evidence" value="ECO:0007669"/>
    <property type="project" value="InterPro"/>
</dbReference>
<dbReference type="PROSITE" id="PS00741">
    <property type="entry name" value="DH_1"/>
    <property type="match status" value="1"/>
</dbReference>
<feature type="region of interest" description="Disordered" evidence="10">
    <location>
        <begin position="234"/>
        <end position="288"/>
    </location>
</feature>
<evidence type="ECO:0000259" key="11">
    <source>
        <dbReference type="PROSITE" id="PS50002"/>
    </source>
</evidence>
<dbReference type="InterPro" id="IPR051492">
    <property type="entry name" value="Dynamin-Rho_GEF"/>
</dbReference>
<reference evidence="14" key="1">
    <citation type="journal article" date="2023" name="Mol. Biol. Evol.">
        <title>Third-Generation Sequencing Reveals the Adaptive Role of the Epigenome in Three Deep-Sea Polychaetes.</title>
        <authorList>
            <person name="Perez M."/>
            <person name="Aroh O."/>
            <person name="Sun Y."/>
            <person name="Lan Y."/>
            <person name="Juniper S.K."/>
            <person name="Young C.R."/>
            <person name="Angers B."/>
            <person name="Qian P.Y."/>
        </authorList>
    </citation>
    <scope>NUCLEOTIDE SEQUENCE</scope>
    <source>
        <strain evidence="14">R07B-5</strain>
    </source>
</reference>
<dbReference type="SMART" id="SM00326">
    <property type="entry name" value="SH3"/>
    <property type="match status" value="7"/>
</dbReference>
<comment type="caution">
    <text evidence="14">The sequence shown here is derived from an EMBL/GenBank/DDBJ whole genome shotgun (WGS) entry which is preliminary data.</text>
</comment>
<gene>
    <name evidence="14" type="ORF">NP493_13g03024</name>
</gene>
<feature type="compositionally biased region" description="Pro residues" evidence="10">
    <location>
        <begin position="651"/>
        <end position="662"/>
    </location>
</feature>
<keyword evidence="4 8" id="KW-0728">SH3 domain</keyword>
<dbReference type="CDD" id="cd07589">
    <property type="entry name" value="BAR_DNMBP"/>
    <property type="match status" value="1"/>
</dbReference>
<dbReference type="Pfam" id="PF14604">
    <property type="entry name" value="SH3_9"/>
    <property type="match status" value="3"/>
</dbReference>
<dbReference type="GO" id="GO:0005085">
    <property type="term" value="F:guanyl-nucleotide exchange factor activity"/>
    <property type="evidence" value="ECO:0007669"/>
    <property type="project" value="UniProtKB-KW"/>
</dbReference>
<dbReference type="Pfam" id="PF00018">
    <property type="entry name" value="SH3_1"/>
    <property type="match status" value="2"/>
</dbReference>
<feature type="region of interest" description="Disordered" evidence="10">
    <location>
        <begin position="1460"/>
        <end position="1482"/>
    </location>
</feature>
<feature type="coiled-coil region" evidence="9">
    <location>
        <begin position="1199"/>
        <end position="1230"/>
    </location>
</feature>
<dbReference type="Gene3D" id="1.20.900.10">
    <property type="entry name" value="Dbl homology (DH) domain"/>
    <property type="match status" value="1"/>
</dbReference>
<protein>
    <recommendedName>
        <fullName evidence="3">Dynamin-binding protein</fullName>
    </recommendedName>
    <alternativeName>
        <fullName evidence="7">Scaffold protein Tuba</fullName>
    </alternativeName>
</protein>
<evidence type="ECO:0000256" key="6">
    <source>
        <dbReference type="ARBA" id="ARBA00022949"/>
    </source>
</evidence>
<evidence type="ECO:0000256" key="1">
    <source>
        <dbReference type="ARBA" id="ARBA00004282"/>
    </source>
</evidence>
<feature type="compositionally biased region" description="Polar residues" evidence="10">
    <location>
        <begin position="581"/>
        <end position="592"/>
    </location>
</feature>
<name>A0AAD9UKZ8_RIDPI</name>
<dbReference type="PANTHER" id="PTHR22834:SF20">
    <property type="entry name" value="SH3 DOMAIN-CONTAINING PROTEIN"/>
    <property type="match status" value="1"/>
</dbReference>
<dbReference type="InterPro" id="IPR000219">
    <property type="entry name" value="DH_dom"/>
</dbReference>
<evidence type="ECO:0000256" key="5">
    <source>
        <dbReference type="ARBA" id="ARBA00022658"/>
    </source>
</evidence>
<dbReference type="PROSITE" id="PS51021">
    <property type="entry name" value="BAR"/>
    <property type="match status" value="1"/>
</dbReference>
<feature type="domain" description="SH3" evidence="11">
    <location>
        <begin position="4"/>
        <end position="63"/>
    </location>
</feature>
<feature type="region of interest" description="Disordered" evidence="10">
    <location>
        <begin position="1306"/>
        <end position="1340"/>
    </location>
</feature>
<dbReference type="CDD" id="cd00174">
    <property type="entry name" value="SH3"/>
    <property type="match status" value="1"/>
</dbReference>
<dbReference type="Pfam" id="PF00621">
    <property type="entry name" value="RhoGEF"/>
    <property type="match status" value="1"/>
</dbReference>
<dbReference type="GO" id="GO:0005795">
    <property type="term" value="C:Golgi stack"/>
    <property type="evidence" value="ECO:0007669"/>
    <property type="project" value="UniProtKB-SubCell"/>
</dbReference>
<feature type="region of interest" description="Disordered" evidence="10">
    <location>
        <begin position="801"/>
        <end position="835"/>
    </location>
</feature>
<dbReference type="InterPro" id="IPR001452">
    <property type="entry name" value="SH3_domain"/>
</dbReference>
<dbReference type="InterPro" id="IPR001331">
    <property type="entry name" value="GDS_CDC24_CS"/>
</dbReference>
<feature type="region of interest" description="Disordered" evidence="10">
    <location>
        <begin position="572"/>
        <end position="605"/>
    </location>
</feature>
<comment type="subcellular location">
    <subcellularLocation>
        <location evidence="1">Cell junction</location>
    </subcellularLocation>
    <subcellularLocation>
        <location evidence="2">Golgi apparatus</location>
        <location evidence="2">Golgi stack</location>
    </subcellularLocation>
</comment>
<feature type="region of interest" description="Disordered" evidence="10">
    <location>
        <begin position="642"/>
        <end position="714"/>
    </location>
</feature>
<keyword evidence="15" id="KW-1185">Reference proteome</keyword>
<dbReference type="SUPFAM" id="SSF50044">
    <property type="entry name" value="SH3-domain"/>
    <property type="match status" value="7"/>
</dbReference>
<keyword evidence="9" id="KW-0175">Coiled coil</keyword>
<evidence type="ECO:0000256" key="3">
    <source>
        <dbReference type="ARBA" id="ARBA00018186"/>
    </source>
</evidence>
<dbReference type="Pfam" id="PF03114">
    <property type="entry name" value="BAR"/>
    <property type="match status" value="1"/>
</dbReference>
<feature type="domain" description="SH3" evidence="11">
    <location>
        <begin position="68"/>
        <end position="127"/>
    </location>
</feature>
<feature type="domain" description="SH3" evidence="11">
    <location>
        <begin position="304"/>
        <end position="363"/>
    </location>
</feature>
<feature type="domain" description="SH3" evidence="11">
    <location>
        <begin position="151"/>
        <end position="210"/>
    </location>
</feature>
<evidence type="ECO:0000259" key="13">
    <source>
        <dbReference type="PROSITE" id="PS51021"/>
    </source>
</evidence>
<dbReference type="PANTHER" id="PTHR22834">
    <property type="entry name" value="NUCLEAR FUSION PROTEIN FUS2"/>
    <property type="match status" value="1"/>
</dbReference>
<evidence type="ECO:0000313" key="14">
    <source>
        <dbReference type="EMBL" id="KAK2193388.1"/>
    </source>
</evidence>
<dbReference type="SUPFAM" id="SSF103657">
    <property type="entry name" value="BAR/IMD domain-like"/>
    <property type="match status" value="1"/>
</dbReference>
<feature type="region of interest" description="Disordered" evidence="10">
    <location>
        <begin position="449"/>
        <end position="557"/>
    </location>
</feature>
<accession>A0AAD9UKZ8</accession>
<keyword evidence="5" id="KW-0344">Guanine-nucleotide releasing factor</keyword>
<dbReference type="Gene3D" id="2.30.30.40">
    <property type="entry name" value="SH3 Domains"/>
    <property type="match status" value="7"/>
</dbReference>
<proteinExistence type="predicted"/>
<evidence type="ECO:0000256" key="4">
    <source>
        <dbReference type="ARBA" id="ARBA00022443"/>
    </source>
</evidence>
<evidence type="ECO:0000256" key="8">
    <source>
        <dbReference type="PROSITE-ProRule" id="PRU00192"/>
    </source>
</evidence>
<dbReference type="PROSITE" id="PS50010">
    <property type="entry name" value="DH_2"/>
    <property type="match status" value="1"/>
</dbReference>
<evidence type="ECO:0000256" key="10">
    <source>
        <dbReference type="SAM" id="MobiDB-lite"/>
    </source>
</evidence>
<evidence type="ECO:0000256" key="7">
    <source>
        <dbReference type="ARBA" id="ARBA00032587"/>
    </source>
</evidence>
<keyword evidence="6" id="KW-0965">Cell junction</keyword>
<dbReference type="InterPro" id="IPR004148">
    <property type="entry name" value="BAR_dom"/>
</dbReference>
<organism evidence="14 15">
    <name type="scientific">Ridgeia piscesae</name>
    <name type="common">Tubeworm</name>
    <dbReference type="NCBI Taxonomy" id="27915"/>
    <lineage>
        <taxon>Eukaryota</taxon>
        <taxon>Metazoa</taxon>
        <taxon>Spiralia</taxon>
        <taxon>Lophotrochozoa</taxon>
        <taxon>Annelida</taxon>
        <taxon>Polychaeta</taxon>
        <taxon>Sedentaria</taxon>
        <taxon>Canalipalpata</taxon>
        <taxon>Sabellida</taxon>
        <taxon>Siboglinidae</taxon>
        <taxon>Ridgeia</taxon>
    </lineage>
</organism>
<evidence type="ECO:0000259" key="12">
    <source>
        <dbReference type="PROSITE" id="PS50010"/>
    </source>
</evidence>
<dbReference type="InterPro" id="IPR027267">
    <property type="entry name" value="AH/BAR_dom_sf"/>
</dbReference>
<feature type="domain" description="DH" evidence="12">
    <location>
        <begin position="846"/>
        <end position="1030"/>
    </location>
</feature>
<feature type="domain" description="SH3" evidence="11">
    <location>
        <begin position="387"/>
        <end position="447"/>
    </location>
</feature>
<dbReference type="InterPro" id="IPR036028">
    <property type="entry name" value="SH3-like_dom_sf"/>
</dbReference>
<feature type="compositionally biased region" description="Pro residues" evidence="10">
    <location>
        <begin position="452"/>
        <end position="466"/>
    </location>
</feature>
<dbReference type="SMART" id="SM00325">
    <property type="entry name" value="RhoGEF"/>
    <property type="match status" value="1"/>
</dbReference>
<feature type="domain" description="BAR" evidence="13">
    <location>
        <begin position="1066"/>
        <end position="1280"/>
    </location>
</feature>